<evidence type="ECO:0000256" key="1">
    <source>
        <dbReference type="SAM" id="MobiDB-lite"/>
    </source>
</evidence>
<dbReference type="AlphaFoldDB" id="A0A250KXE3"/>
<feature type="region of interest" description="Disordered" evidence="1">
    <location>
        <begin position="1"/>
        <end position="28"/>
    </location>
</feature>
<evidence type="ECO:0000313" key="3">
    <source>
        <dbReference type="Proteomes" id="UP000266313"/>
    </source>
</evidence>
<protein>
    <submittedName>
        <fullName evidence="2">Uncharacterized protein</fullName>
    </submittedName>
</protein>
<organism evidence="2 3">
    <name type="scientific">Methylocaldum marinum</name>
    <dbReference type="NCBI Taxonomy" id="1432792"/>
    <lineage>
        <taxon>Bacteria</taxon>
        <taxon>Pseudomonadati</taxon>
        <taxon>Pseudomonadota</taxon>
        <taxon>Gammaproteobacteria</taxon>
        <taxon>Methylococcales</taxon>
        <taxon>Methylococcaceae</taxon>
        <taxon>Methylocaldum</taxon>
    </lineage>
</organism>
<gene>
    <name evidence="2" type="ORF">sS8_4365</name>
</gene>
<dbReference type="Proteomes" id="UP000266313">
    <property type="component" value="Chromosome"/>
</dbReference>
<evidence type="ECO:0000313" key="2">
    <source>
        <dbReference type="EMBL" id="BBA36295.1"/>
    </source>
</evidence>
<accession>A0A250KXE3</accession>
<reference evidence="2 3" key="1">
    <citation type="submission" date="2016-12" db="EMBL/GenBank/DDBJ databases">
        <title>Genome sequencing of Methylocaldum marinum.</title>
        <authorList>
            <person name="Takeuchi M."/>
            <person name="Kamagata Y."/>
            <person name="Hiraoka S."/>
            <person name="Oshima K."/>
            <person name="Hattori M."/>
            <person name="Iwasaki W."/>
        </authorList>
    </citation>
    <scope>NUCLEOTIDE SEQUENCE [LARGE SCALE GENOMIC DNA]</scope>
    <source>
        <strain evidence="2 3">S8</strain>
    </source>
</reference>
<keyword evidence="3" id="KW-1185">Reference proteome</keyword>
<dbReference type="KEGG" id="mmai:sS8_4365"/>
<name>A0A250KXE3_9GAMM</name>
<sequence length="55" mass="6299">MILPHAPFSEAQRQMPETVEAAGQTRRGRNRYFTIRPEPVEGLHRSLPIFPESVP</sequence>
<proteinExistence type="predicted"/>
<dbReference type="EMBL" id="AP017928">
    <property type="protein sequence ID" value="BBA36295.1"/>
    <property type="molecule type" value="Genomic_DNA"/>
</dbReference>